<keyword evidence="2" id="KW-1185">Reference proteome</keyword>
<reference evidence="1 2" key="1">
    <citation type="submission" date="2024-10" db="EMBL/GenBank/DDBJ databases">
        <title>Updated reference genomes for cyclostephanoid diatoms.</title>
        <authorList>
            <person name="Roberts W.R."/>
            <person name="Alverson A.J."/>
        </authorList>
    </citation>
    <scope>NUCLEOTIDE SEQUENCE [LARGE SCALE GENOMIC DNA]</scope>
    <source>
        <strain evidence="1 2">AJA010-31</strain>
    </source>
</reference>
<evidence type="ECO:0000313" key="2">
    <source>
        <dbReference type="Proteomes" id="UP001530400"/>
    </source>
</evidence>
<dbReference type="AlphaFoldDB" id="A0ABD3N349"/>
<protein>
    <submittedName>
        <fullName evidence="1">Uncharacterized protein</fullName>
    </submittedName>
</protein>
<gene>
    <name evidence="1" type="ORF">ACHAWO_000929</name>
</gene>
<dbReference type="EMBL" id="JALLPJ020001307">
    <property type="protein sequence ID" value="KAL3770569.1"/>
    <property type="molecule type" value="Genomic_DNA"/>
</dbReference>
<accession>A0ABD3N349</accession>
<organism evidence="1 2">
    <name type="scientific">Cyclotella atomus</name>
    <dbReference type="NCBI Taxonomy" id="382360"/>
    <lineage>
        <taxon>Eukaryota</taxon>
        <taxon>Sar</taxon>
        <taxon>Stramenopiles</taxon>
        <taxon>Ochrophyta</taxon>
        <taxon>Bacillariophyta</taxon>
        <taxon>Coscinodiscophyceae</taxon>
        <taxon>Thalassiosirophycidae</taxon>
        <taxon>Stephanodiscales</taxon>
        <taxon>Stephanodiscaceae</taxon>
        <taxon>Cyclotella</taxon>
    </lineage>
</organism>
<dbReference type="Proteomes" id="UP001530400">
    <property type="component" value="Unassembled WGS sequence"/>
</dbReference>
<name>A0ABD3N349_9STRA</name>
<comment type="caution">
    <text evidence="1">The sequence shown here is derived from an EMBL/GenBank/DDBJ whole genome shotgun (WGS) entry which is preliminary data.</text>
</comment>
<proteinExistence type="predicted"/>
<evidence type="ECO:0000313" key="1">
    <source>
        <dbReference type="EMBL" id="KAL3770569.1"/>
    </source>
</evidence>
<sequence>MSGVDIIVRMKMDFRYDKLTWTRHAVGIDNILGQYLGPLPFPSIPSYWGNKWAYSITNLCVASFVAV</sequence>